<dbReference type="GO" id="GO:0005829">
    <property type="term" value="C:cytosol"/>
    <property type="evidence" value="ECO:0007669"/>
    <property type="project" value="TreeGrafter"/>
</dbReference>
<keyword evidence="12" id="KW-0460">Magnesium</keyword>
<dbReference type="InterPro" id="IPR029057">
    <property type="entry name" value="PRTase-like"/>
</dbReference>
<evidence type="ECO:0000256" key="7">
    <source>
        <dbReference type="ARBA" id="ARBA00022676"/>
    </source>
</evidence>
<dbReference type="GO" id="GO:0006166">
    <property type="term" value="P:purine ribonucleoside salvage"/>
    <property type="evidence" value="ECO:0007669"/>
    <property type="project" value="UniProtKB-KW"/>
</dbReference>
<evidence type="ECO:0000313" key="16">
    <source>
        <dbReference type="Proteomes" id="UP000591131"/>
    </source>
</evidence>
<keyword evidence="8 15" id="KW-0808">Transferase</keyword>
<dbReference type="GO" id="GO:0032264">
    <property type="term" value="P:IMP salvage"/>
    <property type="evidence" value="ECO:0007669"/>
    <property type="project" value="TreeGrafter"/>
</dbReference>
<evidence type="ECO:0000256" key="12">
    <source>
        <dbReference type="ARBA" id="ARBA00022842"/>
    </source>
</evidence>
<sequence>MLLLVPPGVKGIAQARHAASTGDEDAVGDCMGRMVGYLNESETKLKQLVVENTQLRELVQRANEALRRRHELDNQKGMSMLPPKGVGMPHHHHPPPFVWRPSPEYRSEFDVSGSQCELVTKRGDYPEMGWVIPVGGSLVLSVGGLYQWSLEVVSKCPHRPQVQFGIHGEGHGKPWRLVTTSRCSLSSDDEPWQDRPAGDRLIREGDLINVIVDLRGINGNPGALLYSVNDGPFEVAFSNLPMDPSARMIPVVSMGGGGSAVRVRGAAMASQAWVQPSVLKIMSHSTVADSYESYVAADSSKVDGGDAEVSPYNYDYVGKAVGRKEPIFVKDCDEELYHLEHFLVPPHYKDDLKRIMLPKGLILDRTEKLAMDIRKAYGDTKLHLLCILKGSRGFFSELVGYLNRIHRYTANMHHAPYQEHYVRIKSYHNTESTGKLNVMADDLSVLKDQDVLIVEDIVDTGNTLSKFCKYLETFGPKSIRVATLVEKRTDKSCGFKGDFVGFSVPDEFIVGFCLDYNEHFRDLEHVAVLTDEAIKKYAK</sequence>
<dbReference type="InterPro" id="IPR050408">
    <property type="entry name" value="HGPRT"/>
</dbReference>
<comment type="subcellular location">
    <subcellularLocation>
        <location evidence="2">Cytoplasm</location>
    </subcellularLocation>
</comment>
<dbReference type="PANTHER" id="PTHR43340">
    <property type="entry name" value="HYPOXANTHINE-GUANINE PHOSPHORIBOSYLTRANSFERASE"/>
    <property type="match status" value="1"/>
</dbReference>
<evidence type="ECO:0000256" key="4">
    <source>
        <dbReference type="ARBA" id="ARBA00008391"/>
    </source>
</evidence>
<evidence type="ECO:0000256" key="6">
    <source>
        <dbReference type="ARBA" id="ARBA00022490"/>
    </source>
</evidence>
<dbReference type="GO" id="GO:0006178">
    <property type="term" value="P:guanine salvage"/>
    <property type="evidence" value="ECO:0007669"/>
    <property type="project" value="TreeGrafter"/>
</dbReference>
<dbReference type="SUPFAM" id="SSF53271">
    <property type="entry name" value="PRTase-like"/>
    <property type="match status" value="1"/>
</dbReference>
<proteinExistence type="inferred from homology"/>
<keyword evidence="7 15" id="KW-0328">Glycosyltransferase</keyword>
<protein>
    <recommendedName>
        <fullName evidence="5">hypoxanthine phosphoribosyltransferase</fullName>
        <ecNumber evidence="5">2.4.2.8</ecNumber>
    </recommendedName>
</protein>
<dbReference type="PANTHER" id="PTHR43340:SF1">
    <property type="entry name" value="HYPOXANTHINE PHOSPHORIBOSYLTRANSFERASE"/>
    <property type="match status" value="1"/>
</dbReference>
<feature type="coiled-coil region" evidence="13">
    <location>
        <begin position="38"/>
        <end position="75"/>
    </location>
</feature>
<evidence type="ECO:0000256" key="1">
    <source>
        <dbReference type="ARBA" id="ARBA00001946"/>
    </source>
</evidence>
<dbReference type="InterPro" id="IPR005904">
    <property type="entry name" value="Hxn_phspho_trans"/>
</dbReference>
<dbReference type="GO" id="GO:0000287">
    <property type="term" value="F:magnesium ion binding"/>
    <property type="evidence" value="ECO:0007669"/>
    <property type="project" value="TreeGrafter"/>
</dbReference>
<evidence type="ECO:0000256" key="2">
    <source>
        <dbReference type="ARBA" id="ARBA00004496"/>
    </source>
</evidence>
<evidence type="ECO:0000256" key="3">
    <source>
        <dbReference type="ARBA" id="ARBA00004669"/>
    </source>
</evidence>
<feature type="domain" description="Phosphoribosyltransferase" evidence="14">
    <location>
        <begin position="362"/>
        <end position="516"/>
    </location>
</feature>
<dbReference type="NCBIfam" id="TIGR01203">
    <property type="entry name" value="HGPRTase"/>
    <property type="match status" value="1"/>
</dbReference>
<dbReference type="AlphaFoldDB" id="A0A7J6KVG8"/>
<comment type="similarity">
    <text evidence="4">Belongs to the purine/pyrimidine phosphoribosyltransferase family.</text>
</comment>
<evidence type="ECO:0000256" key="9">
    <source>
        <dbReference type="ARBA" id="ARBA00022723"/>
    </source>
</evidence>
<gene>
    <name evidence="15" type="primary">HPRT1</name>
    <name evidence="15" type="ORF">FOL47_000739</name>
</gene>
<dbReference type="GO" id="GO:0032263">
    <property type="term" value="P:GMP salvage"/>
    <property type="evidence" value="ECO:0007669"/>
    <property type="project" value="TreeGrafter"/>
</dbReference>
<evidence type="ECO:0000256" key="10">
    <source>
        <dbReference type="ARBA" id="ARBA00022726"/>
    </source>
</evidence>
<comment type="pathway">
    <text evidence="3">Purine metabolism; IMP biosynthesis via salvage pathway; IMP from hypoxanthine: step 1/1.</text>
</comment>
<evidence type="ECO:0000259" key="14">
    <source>
        <dbReference type="Pfam" id="PF00156"/>
    </source>
</evidence>
<evidence type="ECO:0000256" key="13">
    <source>
        <dbReference type="SAM" id="Coils"/>
    </source>
</evidence>
<keyword evidence="11" id="KW-0547">Nucleotide-binding</keyword>
<comment type="caution">
    <text evidence="15">The sequence shown here is derived from an EMBL/GenBank/DDBJ whole genome shotgun (WGS) entry which is preliminary data.</text>
</comment>
<dbReference type="Pfam" id="PF00156">
    <property type="entry name" value="Pribosyltran"/>
    <property type="match status" value="1"/>
</dbReference>
<keyword evidence="9" id="KW-0479">Metal-binding</keyword>
<reference evidence="15 16" key="1">
    <citation type="submission" date="2020-04" db="EMBL/GenBank/DDBJ databases">
        <title>Perkinsus chesapeaki whole genome sequence.</title>
        <authorList>
            <person name="Bogema D.R."/>
        </authorList>
    </citation>
    <scope>NUCLEOTIDE SEQUENCE [LARGE SCALE GENOMIC DNA]</scope>
    <source>
        <strain evidence="15">ATCC PRA-425</strain>
    </source>
</reference>
<evidence type="ECO:0000256" key="11">
    <source>
        <dbReference type="ARBA" id="ARBA00022741"/>
    </source>
</evidence>
<evidence type="ECO:0000256" key="5">
    <source>
        <dbReference type="ARBA" id="ARBA00011895"/>
    </source>
</evidence>
<keyword evidence="6" id="KW-0963">Cytoplasm</keyword>
<dbReference type="EMBL" id="JAAPAO010001146">
    <property type="protein sequence ID" value="KAF4650967.1"/>
    <property type="molecule type" value="Genomic_DNA"/>
</dbReference>
<dbReference type="InterPro" id="IPR000836">
    <property type="entry name" value="PRTase_dom"/>
</dbReference>
<dbReference type="GO" id="GO:0046100">
    <property type="term" value="P:hypoxanthine metabolic process"/>
    <property type="evidence" value="ECO:0007669"/>
    <property type="project" value="TreeGrafter"/>
</dbReference>
<name>A0A7J6KVG8_PERCH</name>
<dbReference type="OrthoDB" id="9449045at2759"/>
<dbReference type="GO" id="GO:0004422">
    <property type="term" value="F:hypoxanthine phosphoribosyltransferase activity"/>
    <property type="evidence" value="ECO:0007669"/>
    <property type="project" value="InterPro"/>
</dbReference>
<comment type="cofactor">
    <cofactor evidence="1">
        <name>Mg(2+)</name>
        <dbReference type="ChEBI" id="CHEBI:18420"/>
    </cofactor>
</comment>
<keyword evidence="13" id="KW-0175">Coiled coil</keyword>
<dbReference type="EC" id="2.4.2.8" evidence="5"/>
<organism evidence="15 16">
    <name type="scientific">Perkinsus chesapeaki</name>
    <name type="common">Clam parasite</name>
    <name type="synonym">Perkinsus andrewsi</name>
    <dbReference type="NCBI Taxonomy" id="330153"/>
    <lineage>
        <taxon>Eukaryota</taxon>
        <taxon>Sar</taxon>
        <taxon>Alveolata</taxon>
        <taxon>Perkinsozoa</taxon>
        <taxon>Perkinsea</taxon>
        <taxon>Perkinsida</taxon>
        <taxon>Perkinsidae</taxon>
        <taxon>Perkinsus</taxon>
    </lineage>
</organism>
<dbReference type="GO" id="GO:0000166">
    <property type="term" value="F:nucleotide binding"/>
    <property type="evidence" value="ECO:0007669"/>
    <property type="project" value="UniProtKB-KW"/>
</dbReference>
<dbReference type="CDD" id="cd06223">
    <property type="entry name" value="PRTases_typeI"/>
    <property type="match status" value="1"/>
</dbReference>
<dbReference type="Proteomes" id="UP000591131">
    <property type="component" value="Unassembled WGS sequence"/>
</dbReference>
<accession>A0A7J6KVG8</accession>
<keyword evidence="16" id="KW-1185">Reference proteome</keyword>
<evidence type="ECO:0000313" key="15">
    <source>
        <dbReference type="EMBL" id="KAF4650967.1"/>
    </source>
</evidence>
<dbReference type="Gene3D" id="3.40.50.2020">
    <property type="match status" value="1"/>
</dbReference>
<evidence type="ECO:0000256" key="8">
    <source>
        <dbReference type="ARBA" id="ARBA00022679"/>
    </source>
</evidence>
<keyword evidence="10" id="KW-0660">Purine salvage</keyword>